<feature type="compositionally biased region" description="Low complexity" evidence="2">
    <location>
        <begin position="160"/>
        <end position="184"/>
    </location>
</feature>
<dbReference type="SUPFAM" id="SSF57756">
    <property type="entry name" value="Retrovirus zinc finger-like domains"/>
    <property type="match status" value="2"/>
</dbReference>
<feature type="domain" description="Integrase catalytic" evidence="4">
    <location>
        <begin position="800"/>
        <end position="902"/>
    </location>
</feature>
<keyword evidence="1" id="KW-0479">Metal-binding</keyword>
<feature type="region of interest" description="Disordered" evidence="2">
    <location>
        <begin position="66"/>
        <end position="126"/>
    </location>
</feature>
<dbReference type="InterPro" id="IPR012337">
    <property type="entry name" value="RNaseH-like_sf"/>
</dbReference>
<dbReference type="InterPro" id="IPR013103">
    <property type="entry name" value="RVT_2"/>
</dbReference>
<protein>
    <submittedName>
        <fullName evidence="5">Retrovirus-related Pol polyprotein from transposon TNT 1-94</fullName>
    </submittedName>
</protein>
<dbReference type="SUPFAM" id="SSF53098">
    <property type="entry name" value="Ribonuclease H-like"/>
    <property type="match status" value="1"/>
</dbReference>
<dbReference type="PANTHER" id="PTHR11439">
    <property type="entry name" value="GAG-POL-RELATED RETROTRANSPOSON"/>
    <property type="match status" value="1"/>
</dbReference>
<comment type="caution">
    <text evidence="5">The sequence shown here is derived from an EMBL/GenBank/DDBJ whole genome shotgun (WGS) entry which is preliminary data.</text>
</comment>
<evidence type="ECO:0000256" key="1">
    <source>
        <dbReference type="PROSITE-ProRule" id="PRU00047"/>
    </source>
</evidence>
<dbReference type="GO" id="GO:0015074">
    <property type="term" value="P:DNA integration"/>
    <property type="evidence" value="ECO:0007669"/>
    <property type="project" value="InterPro"/>
</dbReference>
<feature type="compositionally biased region" description="Acidic residues" evidence="2">
    <location>
        <begin position="86"/>
        <end position="96"/>
    </location>
</feature>
<feature type="compositionally biased region" description="Polar residues" evidence="2">
    <location>
        <begin position="110"/>
        <end position="120"/>
    </location>
</feature>
<dbReference type="EMBL" id="BKCJ010028098">
    <property type="protein sequence ID" value="GEV59232.1"/>
    <property type="molecule type" value="Genomic_DNA"/>
</dbReference>
<evidence type="ECO:0000313" key="5">
    <source>
        <dbReference type="EMBL" id="GEV59232.1"/>
    </source>
</evidence>
<keyword evidence="1" id="KW-0862">Zinc</keyword>
<name>A0A699GNI4_TANCI</name>
<keyword evidence="1" id="KW-0863">Zinc-finger</keyword>
<dbReference type="PROSITE" id="PS50994">
    <property type="entry name" value="INTEGRASE"/>
    <property type="match status" value="1"/>
</dbReference>
<dbReference type="Pfam" id="PF07727">
    <property type="entry name" value="RVT_2"/>
    <property type="match status" value="1"/>
</dbReference>
<dbReference type="SMART" id="SM00343">
    <property type="entry name" value="ZnF_C2HC"/>
    <property type="match status" value="2"/>
</dbReference>
<dbReference type="CDD" id="cd09272">
    <property type="entry name" value="RNase_HI_RT_Ty1"/>
    <property type="match status" value="1"/>
</dbReference>
<dbReference type="Gene3D" id="3.30.420.10">
    <property type="entry name" value="Ribonuclease H-like superfamily/Ribonuclease H"/>
    <property type="match status" value="1"/>
</dbReference>
<dbReference type="Pfam" id="PF00098">
    <property type="entry name" value="zf-CCHC"/>
    <property type="match status" value="2"/>
</dbReference>
<feature type="compositionally biased region" description="Basic and acidic residues" evidence="2">
    <location>
        <begin position="970"/>
        <end position="983"/>
    </location>
</feature>
<evidence type="ECO:0000256" key="2">
    <source>
        <dbReference type="SAM" id="MobiDB-lite"/>
    </source>
</evidence>
<dbReference type="InterPro" id="IPR036875">
    <property type="entry name" value="Znf_CCHC_sf"/>
</dbReference>
<proteinExistence type="predicted"/>
<gene>
    <name evidence="5" type="ORF">Tci_131209</name>
</gene>
<feature type="region of interest" description="Disordered" evidence="2">
    <location>
        <begin position="158"/>
        <end position="205"/>
    </location>
</feature>
<dbReference type="InterPro" id="IPR005162">
    <property type="entry name" value="Retrotrans_gag_dom"/>
</dbReference>
<dbReference type="InterPro" id="IPR036397">
    <property type="entry name" value="RNaseH_sf"/>
</dbReference>
<sequence>MAISIISVSSDSSKESVGTSTGRVILFGTIPTTIPNTTLSITSPATHIDTTSIHIISSIIPPSLDYTPTSPDYTPASPDYSPAYDIETDPSEDPDMPDTPPLPTHGIPITETSLSTQRSHVASGPVHMMAVRKRVRPSPTHRLAVRHLVDYSSSDHFVSDDSLGDSSSSSSSSSLVPSIPRSSDAIIDRPSHNSSSTSPSRKRSRSPAASILLSLHIPGALSYARADLLPSPKRIRISEFVTELEVSSEDSFEPYVHRETYLEMDVDIIETGAKGPIKVKVDRVTHPVIADDILEPTKEEGAVEFTYETLVDLVQRNGGNGNGGNGNGNGNRGGNIHNFGGFMPARECTYQDFLKCQPLNFNGTEGLVGLTRWFEKMRTVFHISNCPEKYQVKYATCTLLKSALTWWNSHKRTIGIEAAYAMSWAELMKLMKKVYCPRNEVQKMETELWNLAVKGNDLTAYTRRFQELVLLWNVIAVEPTKLQDAIRIANNLMDQKLKGYARSVKNRKSLENNLRDNRWQQSIFKQDCKVTVTPNTQRDPVGNQPGIVCYECGRPRHFRKDCPKLTLGFMLFEVSNTMKMEQYLAHTDYDLWEVIFNGNSAVQMPKEEAGNEVEKAPAALMNLMLLILFVLLHAIVLSPQLDIKDLEQIDQDDLEEMDLKWQVAMLSMRVKQFYKKTSRKLEFNGKEQVSFDKIKVECFNCHRRGHFARDCRSARNSGNMSRDAGNAGYRGRNNEEEAIDFALMAFTSNPSSSSSLNSKGHPQQALKNKGIVDSGCSRHMTWNKAYLTDYQEINDGGFVTFGSSRGKITSKVTDDFSRNLDEFRGMKRIKMEYSNAKTLQQNRVAERKNRTLIEEARTMLADSLLPITFWGEAVNTACYVLNRVLVTKSHNKTPYELLNGRTPRLDFMRHFGCPVTILNTLDPLGKCEGPQDTNGNAGTQDIVDTRKEVSDQHYIVLPLWSSISLTFKSSDDKAADDKPKDVTGSKTVKKPVNKEDQAYRDALDRLMSQKGGYNPVNVASTSGTFSASGLSSPHPGLFIHTNTLLHVDQDDSQIPNLMEPKKVAQALDDESWVKAMQEENKKYERGIVVRNKARLVAQGHRQEEGMDYDEVFAPVARIKAIRIFLAFASFMRFIVYQMHVKSAFLYGTIEEEVYISQPPGFIDPQFPNKVYKVEKTLYGLHQAPRAWGKLIQKLLLNQKYMGYLVRAYYSIFPTRYYKDDSCWSADLKSMTTEDIINNRSFMKVLVLNHYVLVKKVSSRLDIMFAVCACSRFQVTPKLSHLHVVKRIFRYLKGQPKLGLWYPRNSPFELEAYSNRDYSGANLDRKSTTRGCQFLGTRLISRQCKKQTIVSTSTTEAEYVAAANCCGQVLWIQNQMLDYGFNFMNTWSCPNEAKARTIELKPCIFSEEG</sequence>
<organism evidence="5">
    <name type="scientific">Tanacetum cinerariifolium</name>
    <name type="common">Dalmatian daisy</name>
    <name type="synonym">Chrysanthemum cinerariifolium</name>
    <dbReference type="NCBI Taxonomy" id="118510"/>
    <lineage>
        <taxon>Eukaryota</taxon>
        <taxon>Viridiplantae</taxon>
        <taxon>Streptophyta</taxon>
        <taxon>Embryophyta</taxon>
        <taxon>Tracheophyta</taxon>
        <taxon>Spermatophyta</taxon>
        <taxon>Magnoliopsida</taxon>
        <taxon>eudicotyledons</taxon>
        <taxon>Gunneridae</taxon>
        <taxon>Pentapetalae</taxon>
        <taxon>asterids</taxon>
        <taxon>campanulids</taxon>
        <taxon>Asterales</taxon>
        <taxon>Asteraceae</taxon>
        <taxon>Asteroideae</taxon>
        <taxon>Anthemideae</taxon>
        <taxon>Anthemidinae</taxon>
        <taxon>Tanacetum</taxon>
    </lineage>
</organism>
<dbReference type="Gene3D" id="4.10.60.10">
    <property type="entry name" value="Zinc finger, CCHC-type"/>
    <property type="match status" value="1"/>
</dbReference>
<dbReference type="GO" id="GO:0003676">
    <property type="term" value="F:nucleic acid binding"/>
    <property type="evidence" value="ECO:0007669"/>
    <property type="project" value="InterPro"/>
</dbReference>
<dbReference type="PANTHER" id="PTHR11439:SF495">
    <property type="entry name" value="REVERSE TRANSCRIPTASE, RNA-DEPENDENT DNA POLYMERASE-RELATED"/>
    <property type="match status" value="1"/>
</dbReference>
<evidence type="ECO:0000259" key="3">
    <source>
        <dbReference type="PROSITE" id="PS50158"/>
    </source>
</evidence>
<evidence type="ECO:0000259" key="4">
    <source>
        <dbReference type="PROSITE" id="PS50994"/>
    </source>
</evidence>
<dbReference type="GO" id="GO:0008270">
    <property type="term" value="F:zinc ion binding"/>
    <property type="evidence" value="ECO:0007669"/>
    <property type="project" value="UniProtKB-KW"/>
</dbReference>
<dbReference type="InterPro" id="IPR001878">
    <property type="entry name" value="Znf_CCHC"/>
</dbReference>
<dbReference type="Pfam" id="PF03732">
    <property type="entry name" value="Retrotrans_gag"/>
    <property type="match status" value="1"/>
</dbReference>
<feature type="domain" description="CCHC-type" evidence="3">
    <location>
        <begin position="698"/>
        <end position="713"/>
    </location>
</feature>
<reference evidence="5" key="1">
    <citation type="journal article" date="2019" name="Sci. Rep.">
        <title>Draft genome of Tanacetum cinerariifolium, the natural source of mosquito coil.</title>
        <authorList>
            <person name="Yamashiro T."/>
            <person name="Shiraishi A."/>
            <person name="Satake H."/>
            <person name="Nakayama K."/>
        </authorList>
    </citation>
    <scope>NUCLEOTIDE SEQUENCE</scope>
</reference>
<feature type="domain" description="CCHC-type" evidence="3">
    <location>
        <begin position="549"/>
        <end position="564"/>
    </location>
</feature>
<accession>A0A699GNI4</accession>
<feature type="region of interest" description="Disordered" evidence="2">
    <location>
        <begin position="970"/>
        <end position="991"/>
    </location>
</feature>
<dbReference type="PROSITE" id="PS50158">
    <property type="entry name" value="ZF_CCHC"/>
    <property type="match status" value="2"/>
</dbReference>
<dbReference type="InterPro" id="IPR001584">
    <property type="entry name" value="Integrase_cat-core"/>
</dbReference>